<proteinExistence type="predicted"/>
<dbReference type="AlphaFoldDB" id="A0A9E5A7Y5"/>
<dbReference type="Pfam" id="PF10120">
    <property type="entry name" value="ThiN"/>
    <property type="match status" value="1"/>
</dbReference>
<evidence type="ECO:0000256" key="3">
    <source>
        <dbReference type="PROSITE-ProRule" id="PRU00464"/>
    </source>
</evidence>
<dbReference type="CDD" id="cd01275">
    <property type="entry name" value="FHIT"/>
    <property type="match status" value="1"/>
</dbReference>
<dbReference type="InterPro" id="IPR039383">
    <property type="entry name" value="FHIT"/>
</dbReference>
<dbReference type="InterPro" id="IPR019293">
    <property type="entry name" value="ThiN"/>
</dbReference>
<evidence type="ECO:0000313" key="5">
    <source>
        <dbReference type="EMBL" id="MCZ3366831.1"/>
    </source>
</evidence>
<evidence type="ECO:0000259" key="4">
    <source>
        <dbReference type="PROSITE" id="PS51084"/>
    </source>
</evidence>
<dbReference type="InterPro" id="IPR011146">
    <property type="entry name" value="HIT-like"/>
</dbReference>
<reference evidence="6" key="1">
    <citation type="submission" date="2022-12" db="EMBL/GenBank/DDBJ databases">
        <title>Reclassification of two methanogenic archaea species isolated from the Kolyma lowland permafrost.</title>
        <authorList>
            <person name="Trubitsyn V.E."/>
            <person name="Rivkina E.M."/>
            <person name="Shcherbakova V.A."/>
        </authorList>
    </citation>
    <scope>NUCLEOTIDE SEQUENCE</scope>
    <source>
        <strain evidence="5">M2</strain>
        <strain evidence="6">MK4</strain>
    </source>
</reference>
<name>A0A9E5A7Y5_9EURY</name>
<evidence type="ECO:0000256" key="1">
    <source>
        <dbReference type="ARBA" id="ARBA00022741"/>
    </source>
</evidence>
<dbReference type="Gene3D" id="3.40.225.10">
    <property type="entry name" value="Class II aldolase/adducin N-terminal domain"/>
    <property type="match status" value="1"/>
</dbReference>
<keyword evidence="2" id="KW-0378">Hydrolase</keyword>
<dbReference type="InterPro" id="IPR052908">
    <property type="entry name" value="AP-4-A_phosphorylase"/>
</dbReference>
<dbReference type="SUPFAM" id="SSF54197">
    <property type="entry name" value="HIT-like"/>
    <property type="match status" value="1"/>
</dbReference>
<keyword evidence="1" id="KW-0547">Nucleotide-binding</keyword>
<protein>
    <submittedName>
        <fullName evidence="6">HIT domain-containing protein</fullName>
    </submittedName>
</protein>
<evidence type="ECO:0000313" key="6">
    <source>
        <dbReference type="EMBL" id="MCZ3374022.1"/>
    </source>
</evidence>
<evidence type="ECO:0000313" key="7">
    <source>
        <dbReference type="Proteomes" id="UP001068021"/>
    </source>
</evidence>
<dbReference type="InterPro" id="IPR019808">
    <property type="entry name" value="Histidine_triad_CS"/>
</dbReference>
<dbReference type="PROSITE" id="PS51084">
    <property type="entry name" value="HIT_2"/>
    <property type="match status" value="1"/>
</dbReference>
<keyword evidence="7" id="KW-1185">Reference proteome</keyword>
<dbReference type="Gene3D" id="3.30.428.10">
    <property type="entry name" value="HIT-like"/>
    <property type="match status" value="1"/>
</dbReference>
<dbReference type="RefSeq" id="WP_048080787.1">
    <property type="nucleotide sequence ID" value="NZ_JAPVER010000020.1"/>
</dbReference>
<dbReference type="PROSITE" id="PS00892">
    <property type="entry name" value="HIT_1"/>
    <property type="match status" value="1"/>
</dbReference>
<dbReference type="Proteomes" id="UP001068021">
    <property type="component" value="Unassembled WGS sequence"/>
</dbReference>
<evidence type="ECO:0000256" key="2">
    <source>
        <dbReference type="ARBA" id="ARBA00022801"/>
    </source>
</evidence>
<dbReference type="InterPro" id="IPR036265">
    <property type="entry name" value="HIT-like_sf"/>
</dbReference>
<dbReference type="Pfam" id="PF01230">
    <property type="entry name" value="HIT"/>
    <property type="match status" value="1"/>
</dbReference>
<dbReference type="PANTHER" id="PTHR42997:SF1">
    <property type="entry name" value="AP-4-A PHOSPHORYLASE"/>
    <property type="match status" value="1"/>
</dbReference>
<dbReference type="SUPFAM" id="SSF53639">
    <property type="entry name" value="AraD/HMP-PK domain-like"/>
    <property type="match status" value="1"/>
</dbReference>
<sequence>MEIENLKKAVEIIQNSEELAAFIPEVRSNIVMAKENAKDVNDVAGIPGRITIVHGKPKAFVEPEFGVSSHMARLVLSMMKHDSSKRSAMNIKYSPKIIEISEKLGLKVSFYDRNDEPEDVRQVEGGTIPWGVETAVKRIGDIPDIIYHKGAWGKEPSITLIGTSAVDVAKMAVCIARIFNIEGGYKVIFTPPTEKSDSKSSDTSCIFCAMAKGDPEVSKHVLYNDGEDIVALNIAPYTTGHLLVIPTKHYTDLDELNPESLKNLFNTVKKAEELIKEVIHPDGINIGINLGEIAGQRIQHIHVHLVPRFKFESSFIGTTANTRIIKENLDETYTRYMEKIEKLTNV</sequence>
<organism evidence="6">
    <name type="scientific">Methanobacterium veterum</name>
    <dbReference type="NCBI Taxonomy" id="408577"/>
    <lineage>
        <taxon>Archaea</taxon>
        <taxon>Methanobacteriati</taxon>
        <taxon>Methanobacteriota</taxon>
        <taxon>Methanomada group</taxon>
        <taxon>Methanobacteria</taxon>
        <taxon>Methanobacteriales</taxon>
        <taxon>Methanobacteriaceae</taxon>
        <taxon>Methanobacterium</taxon>
    </lineage>
</organism>
<dbReference type="Proteomes" id="UP001074446">
    <property type="component" value="Unassembled WGS sequence"/>
</dbReference>
<dbReference type="InterPro" id="IPR036409">
    <property type="entry name" value="Aldolase_II/adducin_N_sf"/>
</dbReference>
<comment type="caution">
    <text evidence="6">The sequence shown here is derived from an EMBL/GenBank/DDBJ whole genome shotgun (WGS) entry which is preliminary data.</text>
</comment>
<dbReference type="EMBL" id="JAPVES010000030">
    <property type="protein sequence ID" value="MCZ3374022.1"/>
    <property type="molecule type" value="Genomic_DNA"/>
</dbReference>
<dbReference type="PANTHER" id="PTHR42997">
    <property type="entry name" value="HIT FAMILY HYDROLASE"/>
    <property type="match status" value="1"/>
</dbReference>
<gene>
    <name evidence="6" type="ORF">O3H35_15330</name>
    <name evidence="5" type="ORF">O3H54_13165</name>
</gene>
<accession>A0A9E5A7Y5</accession>
<dbReference type="GO" id="GO:0000166">
    <property type="term" value="F:nucleotide binding"/>
    <property type="evidence" value="ECO:0007669"/>
    <property type="project" value="UniProtKB-KW"/>
</dbReference>
<dbReference type="EMBL" id="JAPVER010000020">
    <property type="protein sequence ID" value="MCZ3366831.1"/>
    <property type="molecule type" value="Genomic_DNA"/>
</dbReference>
<feature type="domain" description="HIT" evidence="4">
    <location>
        <begin position="206"/>
        <end position="315"/>
    </location>
</feature>
<dbReference type="GO" id="GO:0016787">
    <property type="term" value="F:hydrolase activity"/>
    <property type="evidence" value="ECO:0007669"/>
    <property type="project" value="UniProtKB-KW"/>
</dbReference>
<feature type="short sequence motif" description="Histidine triad motif" evidence="3">
    <location>
        <begin position="300"/>
        <end position="304"/>
    </location>
</feature>